<proteinExistence type="predicted"/>
<feature type="domain" description="Alginate lyase" evidence="4">
    <location>
        <begin position="88"/>
        <end position="314"/>
    </location>
</feature>
<name>A0A9X4LF50_9BURK</name>
<evidence type="ECO:0000256" key="2">
    <source>
        <dbReference type="ARBA" id="ARBA00023239"/>
    </source>
</evidence>
<evidence type="ECO:0000256" key="3">
    <source>
        <dbReference type="SAM" id="SignalP"/>
    </source>
</evidence>
<protein>
    <recommendedName>
        <fullName evidence="4">Alginate lyase domain-containing protein</fullName>
    </recommendedName>
</protein>
<dbReference type="GO" id="GO:0016829">
    <property type="term" value="F:lyase activity"/>
    <property type="evidence" value="ECO:0007669"/>
    <property type="project" value="UniProtKB-KW"/>
</dbReference>
<keyword evidence="1 3" id="KW-0732">Signal</keyword>
<dbReference type="GO" id="GO:0042597">
    <property type="term" value="C:periplasmic space"/>
    <property type="evidence" value="ECO:0007669"/>
    <property type="project" value="InterPro"/>
</dbReference>
<gene>
    <name evidence="5" type="ORF">EXJ73_05835</name>
</gene>
<evidence type="ECO:0000256" key="1">
    <source>
        <dbReference type="ARBA" id="ARBA00022729"/>
    </source>
</evidence>
<dbReference type="EMBL" id="SGUG01000007">
    <property type="protein sequence ID" value="MDG0861994.1"/>
    <property type="molecule type" value="Genomic_DNA"/>
</dbReference>
<accession>A0A9X4LF50</accession>
<dbReference type="Proteomes" id="UP001152766">
    <property type="component" value="Unassembled WGS sequence"/>
</dbReference>
<evidence type="ECO:0000313" key="6">
    <source>
        <dbReference type="Proteomes" id="UP001152766"/>
    </source>
</evidence>
<feature type="chain" id="PRO_5040791064" description="Alginate lyase domain-containing protein" evidence="3">
    <location>
        <begin position="43"/>
        <end position="366"/>
    </location>
</feature>
<dbReference type="InterPro" id="IPR008397">
    <property type="entry name" value="Alginate_lyase_dom"/>
</dbReference>
<feature type="signal peptide" evidence="3">
    <location>
        <begin position="1"/>
        <end position="42"/>
    </location>
</feature>
<comment type="caution">
    <text evidence="5">The sequence shown here is derived from an EMBL/GenBank/DDBJ whole genome shotgun (WGS) entry which is preliminary data.</text>
</comment>
<evidence type="ECO:0000313" key="5">
    <source>
        <dbReference type="EMBL" id="MDG0861994.1"/>
    </source>
</evidence>
<dbReference type="Gene3D" id="1.50.10.100">
    <property type="entry name" value="Chondroitin AC/alginate lyase"/>
    <property type="match status" value="1"/>
</dbReference>
<dbReference type="AlphaFoldDB" id="A0A9X4LF50"/>
<evidence type="ECO:0000259" key="4">
    <source>
        <dbReference type="Pfam" id="PF05426"/>
    </source>
</evidence>
<dbReference type="Pfam" id="PF05426">
    <property type="entry name" value="Alginate_lyase"/>
    <property type="match status" value="1"/>
</dbReference>
<keyword evidence="6" id="KW-1185">Reference proteome</keyword>
<dbReference type="SUPFAM" id="SSF48230">
    <property type="entry name" value="Chondroitin AC/alginate lyase"/>
    <property type="match status" value="1"/>
</dbReference>
<reference evidence="5" key="1">
    <citation type="submission" date="2019-02" db="EMBL/GenBank/DDBJ databases">
        <title>Draft genome of the type strain Pelomonas aquatica CCUG 52575T.</title>
        <authorList>
            <person name="Gomila M."/>
            <person name="Lalucat J."/>
        </authorList>
    </citation>
    <scope>NUCLEOTIDE SEQUENCE</scope>
    <source>
        <strain evidence="5">CCUG 52575</strain>
    </source>
</reference>
<dbReference type="InterPro" id="IPR008929">
    <property type="entry name" value="Chondroitin_lyas"/>
</dbReference>
<keyword evidence="2" id="KW-0456">Lyase</keyword>
<sequence length="366" mass="39900">MPRMSTAHHHRFSQRAAHHWRCAAAKALALTALMPGLAPAWAASEALWLAPADVEALQQDAKRTAPLLKRCDKELEAIAAPVAVFAPPPHYTSSGVVETEMSKRFASDGSMAWRAALCFAVSGDRRHARHAQALLTAWADTLTSVPSEQGASEINFDLPAYVLAASLVRGVEGWSDAGFRRLLTHIALPLSHSLRKNNHGNWGVLLEASIAAYIGDGDLLAKARARWLKLVDSQIDADGVLTQEICRSDTNDYCGGAHQGVNGLSYTHYTLLPATAAARVFDLQGRSVWQTREGRKLAAAYRQAAAWTLHPERFPFYERNGGRLNGVRNAAYFALLQRQYPNDDGAAVLASGALGMNALEWRLVFD</sequence>
<organism evidence="5 6">
    <name type="scientific">Pelomonas aquatica</name>
    <dbReference type="NCBI Taxonomy" id="431058"/>
    <lineage>
        <taxon>Bacteria</taxon>
        <taxon>Pseudomonadati</taxon>
        <taxon>Pseudomonadota</taxon>
        <taxon>Betaproteobacteria</taxon>
        <taxon>Burkholderiales</taxon>
        <taxon>Sphaerotilaceae</taxon>
        <taxon>Roseateles</taxon>
    </lineage>
</organism>